<name>A0A9P4R1M8_9PLEO</name>
<evidence type="ECO:0000313" key="1">
    <source>
        <dbReference type="EMBL" id="KAF2735161.1"/>
    </source>
</evidence>
<reference evidence="1" key="1">
    <citation type="journal article" date="2020" name="Stud. Mycol.">
        <title>101 Dothideomycetes genomes: a test case for predicting lifestyles and emergence of pathogens.</title>
        <authorList>
            <person name="Haridas S."/>
            <person name="Albert R."/>
            <person name="Binder M."/>
            <person name="Bloem J."/>
            <person name="Labutti K."/>
            <person name="Salamov A."/>
            <person name="Andreopoulos B."/>
            <person name="Baker S."/>
            <person name="Barry K."/>
            <person name="Bills G."/>
            <person name="Bluhm B."/>
            <person name="Cannon C."/>
            <person name="Castanera R."/>
            <person name="Culley D."/>
            <person name="Daum C."/>
            <person name="Ezra D."/>
            <person name="Gonzalez J."/>
            <person name="Henrissat B."/>
            <person name="Kuo A."/>
            <person name="Liang C."/>
            <person name="Lipzen A."/>
            <person name="Lutzoni F."/>
            <person name="Magnuson J."/>
            <person name="Mondo S."/>
            <person name="Nolan M."/>
            <person name="Ohm R."/>
            <person name="Pangilinan J."/>
            <person name="Park H.-J."/>
            <person name="Ramirez L."/>
            <person name="Alfaro M."/>
            <person name="Sun H."/>
            <person name="Tritt A."/>
            <person name="Yoshinaga Y."/>
            <person name="Zwiers L.-H."/>
            <person name="Turgeon B."/>
            <person name="Goodwin S."/>
            <person name="Spatafora J."/>
            <person name="Crous P."/>
            <person name="Grigoriev I."/>
        </authorList>
    </citation>
    <scope>NUCLEOTIDE SEQUENCE</scope>
    <source>
        <strain evidence="1">CBS 125425</strain>
    </source>
</reference>
<organism evidence="1 2">
    <name type="scientific">Polyplosphaeria fusca</name>
    <dbReference type="NCBI Taxonomy" id="682080"/>
    <lineage>
        <taxon>Eukaryota</taxon>
        <taxon>Fungi</taxon>
        <taxon>Dikarya</taxon>
        <taxon>Ascomycota</taxon>
        <taxon>Pezizomycotina</taxon>
        <taxon>Dothideomycetes</taxon>
        <taxon>Pleosporomycetidae</taxon>
        <taxon>Pleosporales</taxon>
        <taxon>Tetraplosphaeriaceae</taxon>
        <taxon>Polyplosphaeria</taxon>
    </lineage>
</organism>
<protein>
    <submittedName>
        <fullName evidence="1">Uncharacterized protein</fullName>
    </submittedName>
</protein>
<evidence type="ECO:0000313" key="2">
    <source>
        <dbReference type="Proteomes" id="UP000799444"/>
    </source>
</evidence>
<gene>
    <name evidence="1" type="ORF">EJ04DRAFT_523101</name>
</gene>
<dbReference type="AlphaFoldDB" id="A0A9P4R1M8"/>
<dbReference type="EMBL" id="ML996139">
    <property type="protein sequence ID" value="KAF2735161.1"/>
    <property type="molecule type" value="Genomic_DNA"/>
</dbReference>
<keyword evidence="2" id="KW-1185">Reference proteome</keyword>
<proteinExistence type="predicted"/>
<sequence length="249" mass="27253">MLAERAAKAYEYGALLAWRRSCWSARGRKAADRHIEARASRVTQHGHQSGHQSGCKCCCTFDYSRSREQCAALLCTLRPATRAAGVLHAETPMPGNNLAALGNAGQAPSSPAASDAKLSAEPTSPLLQAYRPRTTALGTSSIPQPGRRRRLISPSSVRLPFLDSLEYELMSETRGTWRALPRRLVAAHGAARREPRRERGRRFSRREDCQSQTWECSFSVSCAEAVTVPHQNGQNVRDDSGGRLGNLGV</sequence>
<comment type="caution">
    <text evidence="1">The sequence shown here is derived from an EMBL/GenBank/DDBJ whole genome shotgun (WGS) entry which is preliminary data.</text>
</comment>
<accession>A0A9P4R1M8</accession>
<dbReference type="Proteomes" id="UP000799444">
    <property type="component" value="Unassembled WGS sequence"/>
</dbReference>